<evidence type="ECO:0000256" key="4">
    <source>
        <dbReference type="ARBA" id="ARBA00022679"/>
    </source>
</evidence>
<evidence type="ECO:0000256" key="1">
    <source>
        <dbReference type="ARBA" id="ARBA00004533"/>
    </source>
</evidence>
<keyword evidence="3" id="KW-0997">Cell inner membrane</keyword>
<evidence type="ECO:0000256" key="2">
    <source>
        <dbReference type="ARBA" id="ARBA00022475"/>
    </source>
</evidence>
<keyword evidence="4 7" id="KW-0808">Transferase</keyword>
<proteinExistence type="predicted"/>
<keyword evidence="8" id="KW-1185">Reference proteome</keyword>
<reference evidence="7 8" key="2">
    <citation type="submission" date="2020-07" db="EMBL/GenBank/DDBJ databases">
        <authorList>
            <person name="Yu X."/>
        </authorList>
    </citation>
    <scope>NUCLEOTIDE SEQUENCE [LARGE SCALE GENOMIC DNA]</scope>
    <source>
        <strain evidence="8">24</strain>
    </source>
</reference>
<name>A0A7D6HY61_9MYCO</name>
<dbReference type="PANTHER" id="PTHR30606:SF10">
    <property type="entry name" value="PHOSPHATIDYLINOSITOL MANNOSIDE ACYLTRANSFERASE"/>
    <property type="match status" value="1"/>
</dbReference>
<evidence type="ECO:0000313" key="8">
    <source>
        <dbReference type="Proteomes" id="UP000510682"/>
    </source>
</evidence>
<dbReference type="GO" id="GO:0005886">
    <property type="term" value="C:plasma membrane"/>
    <property type="evidence" value="ECO:0007669"/>
    <property type="project" value="UniProtKB-SubCell"/>
</dbReference>
<keyword evidence="5" id="KW-0472">Membrane</keyword>
<dbReference type="RefSeq" id="WP_180916168.1">
    <property type="nucleotide sequence ID" value="NZ_CP059165.1"/>
</dbReference>
<reference evidence="8" key="1">
    <citation type="submission" date="2020-07" db="EMBL/GenBank/DDBJ databases">
        <title>Description of Mycobacterium gordonae subsp. intergordonae subsp.nov. and Mycobacterium gordonae subsp. gordonae subsp. nov.</title>
        <authorList>
            <person name="Yu X."/>
        </authorList>
    </citation>
    <scope>NUCLEOTIDE SEQUENCE [LARGE SCALE GENOMIC DNA]</scope>
    <source>
        <strain evidence="8">24</strain>
    </source>
</reference>
<dbReference type="GO" id="GO:0016746">
    <property type="term" value="F:acyltransferase activity"/>
    <property type="evidence" value="ECO:0007669"/>
    <property type="project" value="UniProtKB-KW"/>
</dbReference>
<evidence type="ECO:0000256" key="5">
    <source>
        <dbReference type="ARBA" id="ARBA00023136"/>
    </source>
</evidence>
<dbReference type="KEGG" id="mgor:H0P51_00755"/>
<comment type="subcellular location">
    <subcellularLocation>
        <location evidence="1">Cell inner membrane</location>
    </subcellularLocation>
</comment>
<dbReference type="InterPro" id="IPR004960">
    <property type="entry name" value="LipA_acyltrans"/>
</dbReference>
<organism evidence="7 8">
    <name type="scientific">Mycobacterium vicinigordonae</name>
    <dbReference type="NCBI Taxonomy" id="1719132"/>
    <lineage>
        <taxon>Bacteria</taxon>
        <taxon>Bacillati</taxon>
        <taxon>Actinomycetota</taxon>
        <taxon>Actinomycetes</taxon>
        <taxon>Mycobacteriales</taxon>
        <taxon>Mycobacteriaceae</taxon>
        <taxon>Mycobacterium</taxon>
    </lineage>
</organism>
<dbReference type="CDD" id="cd07984">
    <property type="entry name" value="LPLAT_LABLAT-like"/>
    <property type="match status" value="1"/>
</dbReference>
<evidence type="ECO:0000256" key="6">
    <source>
        <dbReference type="ARBA" id="ARBA00023315"/>
    </source>
</evidence>
<dbReference type="EMBL" id="CP059165">
    <property type="protein sequence ID" value="QLL07595.1"/>
    <property type="molecule type" value="Genomic_DNA"/>
</dbReference>
<dbReference type="GO" id="GO:0009247">
    <property type="term" value="P:glycolipid biosynthetic process"/>
    <property type="evidence" value="ECO:0007669"/>
    <property type="project" value="UniProtKB-ARBA"/>
</dbReference>
<accession>A0A7D6HY61</accession>
<evidence type="ECO:0000256" key="3">
    <source>
        <dbReference type="ARBA" id="ARBA00022519"/>
    </source>
</evidence>
<dbReference type="PANTHER" id="PTHR30606">
    <property type="entry name" value="LIPID A BIOSYNTHESIS LAUROYL ACYLTRANSFERASE"/>
    <property type="match status" value="1"/>
</dbReference>
<keyword evidence="6 7" id="KW-0012">Acyltransferase</keyword>
<dbReference type="AlphaFoldDB" id="A0A7D6HY61"/>
<reference evidence="8" key="3">
    <citation type="submission" date="2023-07" db="EMBL/GenBank/DDBJ databases">
        <title>Description of Mycobacterium gordonae subsp. intergordonae subsp.nov. and Mycobacterium gordonae subsp. gordonae subsp. nov.</title>
        <authorList>
            <person name="Huang H."/>
        </authorList>
    </citation>
    <scope>NUCLEOTIDE SEQUENCE [LARGE SCALE GENOMIC DNA]</scope>
    <source>
        <strain evidence="8">24</strain>
    </source>
</reference>
<protein>
    <submittedName>
        <fullName evidence="7">Lysophospholipid acyltransferase family protein</fullName>
    </submittedName>
</protein>
<gene>
    <name evidence="7" type="ORF">H0P51_00755</name>
</gene>
<keyword evidence="2" id="KW-1003">Cell membrane</keyword>
<dbReference type="Proteomes" id="UP000510682">
    <property type="component" value="Chromosome"/>
</dbReference>
<dbReference type="Pfam" id="PF03279">
    <property type="entry name" value="Lip_A_acyltrans"/>
    <property type="match status" value="1"/>
</dbReference>
<evidence type="ECO:0000313" key="7">
    <source>
        <dbReference type="EMBL" id="QLL07595.1"/>
    </source>
</evidence>
<sequence length="325" mass="34904">MSEPARPQRVSLLGRQLTVLVSTFYRLLPGRLSDAAAAVTARLLYWKGHALHSQVLQDFRDNVDPTAQFSSRTWHPVRAMYRAVVRNAADGIWFVTAKHAAVLRRFRLADTGPIANALEVGRQSGVGVIVAFPHLGSYAALPVVLAINGVPTTVVANRQPGLMQWVIDRGARKAGLELVAVDREKGASITAELEAAIRRGRVVVIAGDYFRPRDEASTGVEVNLGGTRRTVGAGPALLALRTGAPIVPGTVLQDGSHREPVLGQPIYAGGPLGRDDPLLGELVQVTSQRIADAMGQFIKRAPDQWVMPGGLVSNSMGRRARHHAA</sequence>